<proteinExistence type="predicted"/>
<reference evidence="1" key="1">
    <citation type="journal article" date="2014" name="Genome Biol. Evol.">
        <title>Pangenome evidence for extensive interdomain horizontal transfer affecting lineage core and shell genes in uncultured planktonic thaumarchaeota and euryarchaeota.</title>
        <authorList>
            <person name="Deschamps P."/>
            <person name="Zivanovic Y."/>
            <person name="Moreira D."/>
            <person name="Rodriguez-Valera F."/>
            <person name="Lopez-Garcia P."/>
        </authorList>
    </citation>
    <scope>NUCLEOTIDE SEQUENCE</scope>
</reference>
<protein>
    <submittedName>
        <fullName evidence="1">Uncharacterized protein</fullName>
    </submittedName>
</protein>
<sequence>MDHGSVRLIRKAPRARISLPILIVALFLLPTLAPFAAVSGEARIESEDFAILNELSEVLDQREQVVSSDTVSKLAGPLLDQVRVGVQETSVADPLHDIDEALDEVSMVETAAPQVIHPEPYIILTDENSRPPGEVRTIWSTLFNLTDYVIWTRYVDDEGNVVEQSETITFLTSLLSLFDSETEFLLHQVDIDQDGDDDIQVGLSIEISDPELDGTTLSVAPQLDYKVSVLPSSMTDSDWENLETLEVSLLKAFAYSDGILTEGESYVWVIDSKFTHTPYDFTLGVGLERFYFDLSEAGADFLLSIFNALSFGVFNGGDESGITIASIAAPYQISIDNSGQTECPDRYSPIELTTLPSSQISCGVTAGFGYVHYSPPDIEDERDVWEVAYIEAAIHPNRLSTTLPEQLSLTIRTDSTMADGTGSAGENGLTTVEYWADERADLHIHFHENRSEVPPENADGTYGNSTDSIGWLRGMPAGSLTTEEIDRTFTMLGSKSEPQLPGGQPNQVGLIIAVKNFTRDTSQNVDDPSLPVNPAYPPKTLVLVRSVQSLEEVDYHSWMKRGGAATDHRRIEITAQDLPTAVVLFGSFELGGTEEADTSLDSAQNLDFMSRIFDVVLINIVDLFLDIGTILNDIPSATVDVISGGVGGSGGLTGQTLHLLMNDHWRADRQARSISEIGLQIGSSSHPTMPGDHLILAKDRQLETVQGRQGPVVPMVVVAASLRFSGLSQFTLIDDLESESQQVSLLTSSEKQFSFLYIDHKPNDLSGAAHQGVRISDIPDNLSAELTPQLATYQASSSIDSISYTGIDGDQRQATHVLDLPAEFEIEFGDVTTWSASSPISSIHAQLTDSTNPVTMGGDHFLFHHEPSDGSSTISTRISGLQEVGWRAPAEPGASGAIGRGTAFMTAAGDRTMSINVDHAPTQDEGGLSALVLIDPLPSTISVDIPTGADAGNSLVFPELNTTQGVAGVAFFLGGFADLGRSVNTVLAGVTSEISTGSDGGNGSFSYGLQLDADSNFDLIFEASHGNGTADAPPWVHGIALNAAPSGISDGFHIRGWIPDLPPIIDISVSRTPTSTGEEWAIAMGLDGWLPARSEFMLNSRGINGQDLMMTLQGLTVGESTALGLDSEFLIRETSGGITEVTTTTHFVMSNRLDWIHALLINREAGARTEMLINDIPESIDLRASLGTSISLDMTVPDAYRRAGPAVDSMMMQQMQWMDGSWWPATIFLTDVPDAINLTTEPDLDFDITKSLAFQGTPVLDFSASADGMSLYIEANGRAINSRGEIILLAEGMTDRMVIKPTEDYGLAIRSGGDGVDRIYLRASNMPTTPPVVLEEMEALGENLRSATIHVIEIVGPYSVIEIEDVQGGRIVASARATAEVEAIGMTFDLRGVLLDAQTTGGVPTGTSLGVNGLASDLSLLNLIPGFEGSTHHIIVPEPLSSGVLTFCATFLGGD</sequence>
<accession>A0A075G0Z2</accession>
<evidence type="ECO:0000313" key="1">
    <source>
        <dbReference type="EMBL" id="AIE97248.1"/>
    </source>
</evidence>
<name>A0A075G0Z2_9EURY</name>
<organism evidence="1">
    <name type="scientific">uncultured marine group II/III euryarchaeote AD1000_96_E06</name>
    <dbReference type="NCBI Taxonomy" id="1457830"/>
    <lineage>
        <taxon>Archaea</taxon>
        <taxon>Methanobacteriati</taxon>
        <taxon>Methanobacteriota</taxon>
        <taxon>environmental samples</taxon>
    </lineage>
</organism>
<dbReference type="EMBL" id="KF900503">
    <property type="protein sequence ID" value="AIE97248.1"/>
    <property type="molecule type" value="Genomic_DNA"/>
</dbReference>